<dbReference type="OrthoDB" id="1551227at2"/>
<evidence type="ECO:0000256" key="1">
    <source>
        <dbReference type="SAM" id="Phobius"/>
    </source>
</evidence>
<proteinExistence type="predicted"/>
<keyword evidence="1" id="KW-0812">Transmembrane</keyword>
<evidence type="ECO:0000313" key="4">
    <source>
        <dbReference type="Proteomes" id="UP000245959"/>
    </source>
</evidence>
<feature type="transmembrane region" description="Helical" evidence="1">
    <location>
        <begin position="37"/>
        <end position="56"/>
    </location>
</feature>
<name>A0A2U1A9A5_9BACT</name>
<dbReference type="AlphaFoldDB" id="A0A2U1A9A5"/>
<evidence type="ECO:0000259" key="2">
    <source>
        <dbReference type="Pfam" id="PF12358"/>
    </source>
</evidence>
<sequence>MSRGLPFQVKMSIEKAIDSALLAVETYNKPATKFKSGGYIVLMTIAWTSLFHAIFFRKGIKPYYRQKNSSKFKKVDGEYWYWELQTCVDEYFKTENCAIRKNIEFFIPLRNKIEHKSFPEIDTDIFAECQSFLLNFDKILEKEFGERYCLRESLSFSLQMFPSPSNMRAAVVNSAKLKNVKDFIDTYRSAISTDILQSGEYAFKAFLIQVANHSSADAMPIQFYPFDKMSDAEKDKVQRIAALVKEKHITYSVANKGTLKPGAVVRRVQEALGNVKLTKNNKLIDKFNFDTHTRCWKKYAVRPDSKSEHPERTKAEYCIYDEPCEQYFYTEKWVELLIEKMSDETEFNSLFN</sequence>
<evidence type="ECO:0000313" key="3">
    <source>
        <dbReference type="EMBL" id="PVY29753.1"/>
    </source>
</evidence>
<protein>
    <submittedName>
        <fullName evidence="3">Uncharacterized protein DUF3644</fullName>
    </submittedName>
</protein>
<dbReference type="GeneID" id="78297380"/>
<feature type="domain" description="DUF3644" evidence="2">
    <location>
        <begin position="13"/>
        <end position="190"/>
    </location>
</feature>
<dbReference type="InterPro" id="IPR022104">
    <property type="entry name" value="DUF3644"/>
</dbReference>
<gene>
    <name evidence="3" type="ORF">C8D82_1683</name>
</gene>
<reference evidence="3 4" key="1">
    <citation type="submission" date="2018-04" db="EMBL/GenBank/DDBJ databases">
        <title>Genomic Encyclopedia of Type Strains, Phase IV (KMG-IV): sequencing the most valuable type-strain genomes for metagenomic binning, comparative biology and taxonomic classification.</title>
        <authorList>
            <person name="Goeker M."/>
        </authorList>
    </citation>
    <scope>NUCLEOTIDE SEQUENCE [LARGE SCALE GENOMIC DNA]</scope>
    <source>
        <strain evidence="3 4">DSM 14823</strain>
    </source>
</reference>
<dbReference type="Proteomes" id="UP000245959">
    <property type="component" value="Unassembled WGS sequence"/>
</dbReference>
<dbReference type="EMBL" id="QEKH01000068">
    <property type="protein sequence ID" value="PVY29753.1"/>
    <property type="molecule type" value="Genomic_DNA"/>
</dbReference>
<keyword evidence="4" id="KW-1185">Reference proteome</keyword>
<keyword evidence="1" id="KW-0472">Membrane</keyword>
<dbReference type="Pfam" id="PF12358">
    <property type="entry name" value="DUF3644"/>
    <property type="match status" value="1"/>
</dbReference>
<accession>A0A2U1A9A5</accession>
<keyword evidence="1" id="KW-1133">Transmembrane helix</keyword>
<comment type="caution">
    <text evidence="3">The sequence shown here is derived from an EMBL/GenBank/DDBJ whole genome shotgun (WGS) entry which is preliminary data.</text>
</comment>
<dbReference type="RefSeq" id="WP_116886118.1">
    <property type="nucleotide sequence ID" value="NZ_CABMMC010000026.1"/>
</dbReference>
<organism evidence="3 4">
    <name type="scientific">Victivallis vadensis</name>
    <dbReference type="NCBI Taxonomy" id="172901"/>
    <lineage>
        <taxon>Bacteria</taxon>
        <taxon>Pseudomonadati</taxon>
        <taxon>Lentisphaerota</taxon>
        <taxon>Lentisphaeria</taxon>
        <taxon>Victivallales</taxon>
        <taxon>Victivallaceae</taxon>
        <taxon>Victivallis</taxon>
    </lineage>
</organism>